<accession>A0A9D1V5A1</accession>
<dbReference type="Gene3D" id="3.40.50.12020">
    <property type="entry name" value="Uncharacterised protein family UPF0261, NN domain"/>
    <property type="match status" value="1"/>
</dbReference>
<dbReference type="Pfam" id="PF06792">
    <property type="entry name" value="UPF0261"/>
    <property type="match status" value="1"/>
</dbReference>
<keyword evidence="3" id="KW-0547">Nucleotide-binding</keyword>
<dbReference type="Pfam" id="PF23189">
    <property type="entry name" value="UPF0261_C"/>
    <property type="match status" value="1"/>
</dbReference>
<dbReference type="AlphaFoldDB" id="A0A9D1V5A1"/>
<reference evidence="3" key="1">
    <citation type="journal article" date="2021" name="PeerJ">
        <title>Extensive microbial diversity within the chicken gut microbiome revealed by metagenomics and culture.</title>
        <authorList>
            <person name="Gilroy R."/>
            <person name="Ravi A."/>
            <person name="Getino M."/>
            <person name="Pursley I."/>
            <person name="Horton D.L."/>
            <person name="Alikhan N.F."/>
            <person name="Baker D."/>
            <person name="Gharbi K."/>
            <person name="Hall N."/>
            <person name="Watson M."/>
            <person name="Adriaenssens E.M."/>
            <person name="Foster-Nyarko E."/>
            <person name="Jarju S."/>
            <person name="Secka A."/>
            <person name="Antonio M."/>
            <person name="Oren A."/>
            <person name="Chaudhuri R.R."/>
            <person name="La Ragione R."/>
            <person name="Hildebrand F."/>
            <person name="Pallen M.J."/>
        </authorList>
    </citation>
    <scope>NUCLEOTIDE SEQUENCE</scope>
    <source>
        <strain evidence="3">2239</strain>
    </source>
</reference>
<sequence>MKNIAVFGAFDTKGAEFTYLLECMRGLAPECKIITIDVSARTHDAEWAPDVSCEEVARMGGGDLQELAKGDRLEAVTVMIKGAKKCLRSLYDEGKLAGAITLGGGTGTVLGMQVLHQLPIGLPKILVSTIAASATTGRMWQGSDILVMNSVVDIAGLNRISRAVFRTAAGAIVGAVQAGELPLPHEDKPVVAATMYGMTTPGVEAAKALLEREGCEVLVFHANGAGGKTMEQMISAGEIDGVLDLTTTEWADNLCGGVCAAGGERLDAAARCGTPQVVSVGALDMVNMNERPVRYADRLFHGNEKSSLMRTTPEENRQLGGIIAEKLNACTAPCILMLPLRGISQIDRENGPFWDPEADKTLFDALRCGLSSPLVQLEELPLHINDVAFGEQAARELLSLMAASGKE</sequence>
<dbReference type="InterPro" id="IPR051353">
    <property type="entry name" value="Tobamovirus_resist_UPF0261"/>
</dbReference>
<keyword evidence="3" id="KW-0067">ATP-binding</keyword>
<dbReference type="InterPro" id="IPR008322">
    <property type="entry name" value="UPF0261"/>
</dbReference>
<dbReference type="CDD" id="cd15488">
    <property type="entry name" value="Tm-1-like"/>
    <property type="match status" value="1"/>
</dbReference>
<evidence type="ECO:0000313" key="3">
    <source>
        <dbReference type="EMBL" id="HIX06304.1"/>
    </source>
</evidence>
<protein>
    <submittedName>
        <fullName evidence="3">Tm-1-like ATP-binding domain-containing protein</fullName>
    </submittedName>
</protein>
<dbReference type="PIRSF" id="PIRSF033271">
    <property type="entry name" value="UCP033271"/>
    <property type="match status" value="1"/>
</dbReference>
<dbReference type="GO" id="GO:0005524">
    <property type="term" value="F:ATP binding"/>
    <property type="evidence" value="ECO:0007669"/>
    <property type="project" value="UniProtKB-KW"/>
</dbReference>
<dbReference type="Gene3D" id="3.40.50.12030">
    <property type="entry name" value="Uncharacterised protein family UPF0261, NC domain"/>
    <property type="match status" value="1"/>
</dbReference>
<dbReference type="InterPro" id="IPR044122">
    <property type="entry name" value="UPF0261_N"/>
</dbReference>
<evidence type="ECO:0000259" key="2">
    <source>
        <dbReference type="Pfam" id="PF23189"/>
    </source>
</evidence>
<dbReference type="Proteomes" id="UP000824193">
    <property type="component" value="Unassembled WGS sequence"/>
</dbReference>
<reference evidence="3" key="2">
    <citation type="submission" date="2021-04" db="EMBL/GenBank/DDBJ databases">
        <authorList>
            <person name="Gilroy R."/>
        </authorList>
    </citation>
    <scope>NUCLEOTIDE SEQUENCE</scope>
    <source>
        <strain evidence="3">2239</strain>
    </source>
</reference>
<gene>
    <name evidence="3" type="ORF">H9865_09480</name>
</gene>
<dbReference type="PANTHER" id="PTHR31862">
    <property type="entry name" value="UPF0261 DOMAIN PROTEIN (AFU_ORTHOLOGUE AFUA_1G10120)"/>
    <property type="match status" value="1"/>
</dbReference>
<dbReference type="PANTHER" id="PTHR31862:SF1">
    <property type="entry name" value="UPF0261 DOMAIN PROTEIN (AFU_ORTHOLOGUE AFUA_1G10120)"/>
    <property type="match status" value="1"/>
</dbReference>
<dbReference type="NCBIfam" id="NF002674">
    <property type="entry name" value="PRK02399.1-2"/>
    <property type="match status" value="1"/>
</dbReference>
<feature type="domain" description="UPF0261" evidence="2">
    <location>
        <begin position="188"/>
        <end position="401"/>
    </location>
</feature>
<evidence type="ECO:0000313" key="4">
    <source>
        <dbReference type="Proteomes" id="UP000824193"/>
    </source>
</evidence>
<feature type="domain" description="UPF0261" evidence="1">
    <location>
        <begin position="2"/>
        <end position="178"/>
    </location>
</feature>
<evidence type="ECO:0000259" key="1">
    <source>
        <dbReference type="Pfam" id="PF06792"/>
    </source>
</evidence>
<proteinExistence type="predicted"/>
<dbReference type="InterPro" id="IPR056778">
    <property type="entry name" value="UPF0261_C"/>
</dbReference>
<comment type="caution">
    <text evidence="3">The sequence shown here is derived from an EMBL/GenBank/DDBJ whole genome shotgun (WGS) entry which is preliminary data.</text>
</comment>
<dbReference type="EMBL" id="DXFW01000033">
    <property type="protein sequence ID" value="HIX06304.1"/>
    <property type="molecule type" value="Genomic_DNA"/>
</dbReference>
<organism evidence="3 4">
    <name type="scientific">Candidatus Allofournierella pullicola</name>
    <dbReference type="NCBI Taxonomy" id="2838596"/>
    <lineage>
        <taxon>Bacteria</taxon>
        <taxon>Bacillati</taxon>
        <taxon>Bacillota</taxon>
        <taxon>Clostridia</taxon>
        <taxon>Eubacteriales</taxon>
        <taxon>Oscillospiraceae</taxon>
        <taxon>Allofournierella</taxon>
    </lineage>
</organism>
<name>A0A9D1V5A1_9FIRM</name>